<dbReference type="PROSITE" id="PS51635">
    <property type="entry name" value="PNPLA"/>
    <property type="match status" value="1"/>
</dbReference>
<dbReference type="InterPro" id="IPR036188">
    <property type="entry name" value="FAD/NAD-bd_sf"/>
</dbReference>
<dbReference type="SUPFAM" id="SSF52151">
    <property type="entry name" value="FabD/lysophospholipase-like"/>
    <property type="match status" value="1"/>
</dbReference>
<dbReference type="RefSeq" id="WP_229517538.1">
    <property type="nucleotide sequence ID" value="NZ_AP024958.1"/>
</dbReference>
<feature type="short sequence motif" description="DGA/G" evidence="6">
    <location>
        <begin position="640"/>
        <end position="642"/>
    </location>
</feature>
<reference evidence="8 9" key="1">
    <citation type="journal article" date="2022" name="Front. Microbiol.">
        <title>Identification and characterization of a novel class of self-sufficient cytochrome P450 hydroxylase involved in cyclohexanecarboxylate degradation in Paraburkholderia terrae strain KU-64.</title>
        <authorList>
            <person name="Yamamoto T."/>
            <person name="Hasegawa Y."/>
            <person name="Iwaki H."/>
        </authorList>
    </citation>
    <scope>NUCLEOTIDE SEQUENCE [LARGE SCALE GENOMIC DNA]</scope>
    <source>
        <strain evidence="8 9">KU-64</strain>
    </source>
</reference>
<dbReference type="PRINTS" id="PR00368">
    <property type="entry name" value="FADPNR"/>
</dbReference>
<dbReference type="SUPFAM" id="SSF55424">
    <property type="entry name" value="FAD/NAD-linked reductases, dimerisation (C-terminal) domain"/>
    <property type="match status" value="1"/>
</dbReference>
<dbReference type="Proteomes" id="UP001319874">
    <property type="component" value="Chromosome 4"/>
</dbReference>
<feature type="domain" description="PNPLA" evidence="7">
    <location>
        <begin position="454"/>
        <end position="653"/>
    </location>
</feature>
<dbReference type="PANTHER" id="PTHR43557">
    <property type="entry name" value="APOPTOSIS-INDUCING FACTOR 1"/>
    <property type="match status" value="1"/>
</dbReference>
<dbReference type="InterPro" id="IPR016035">
    <property type="entry name" value="Acyl_Trfase/lysoPLipase"/>
</dbReference>
<dbReference type="Pfam" id="PF01734">
    <property type="entry name" value="Patatin"/>
    <property type="match status" value="1"/>
</dbReference>
<name>A0ABM7UA50_9BURK</name>
<dbReference type="CDD" id="cd07209">
    <property type="entry name" value="Pat_hypo_Ecoli_Z1214_like"/>
    <property type="match status" value="1"/>
</dbReference>
<keyword evidence="2" id="KW-0285">Flavoprotein</keyword>
<feature type="active site" description="Proton acceptor" evidence="6">
    <location>
        <position position="640"/>
    </location>
</feature>
<dbReference type="Gene3D" id="3.40.1090.10">
    <property type="entry name" value="Cytosolic phospholipase A2 catalytic domain"/>
    <property type="match status" value="2"/>
</dbReference>
<sequence length="790" mass="86513">MADLIQSAQGEAMNDANRVVWSSEADAWVPAGEASIRLSDDAGVYDFVLVGGGPACVAAARALRRESPDASIAMLCGESTLPYLRPPLTKGFLKGELDDMQLAIHPPEFYKEQRIDVLIGKRVLQVDSAGHTVHTSDGQRFRYGKLLIATGASPQPMSLPGSSLAGIRFIHDVSDAGALREAARSVRRVAVLGAGFVGVEVAASLRAAGLDVTLIEREGCIMPQLHAPAVSSWFAGRCVREGIRLLTGCHVTRFIGDTRVTGVVTETGELLSCDLVVVAVGVTPDCTFLAGSGVTIGDGVLVDECLCTSNPDIYAAGDVANFYDPVFCVRRRIEHWDNALRQGRLAARNMLGKRIPYRDVSIFHGSVFGTYYTFMGQADETTESVQRGTYFDSAWSLLFLRHNVLRAVFSTGRSAEETAAAEELIRHRVGLHDARALLSDVRFSLSRLPTRTVLILQGGGALGAFECGAIQALEESGVRPDVISAVSIGAFNGAIVASHPGCAAQHLAQFWRDLSITLPGMPGSSTHEILLLWHTFWFGVPNFLRPRWWSAELGPGSLAPWWTSYYDASGIKTLIRRYVDFDTLAESPTRLLIGAVDVQTGEQRIFDSYIDRLTPEHLLASGSLPPAMPWTLIDGHSYWDGGIVSNSPLDLVIERCGRISGRVFALDLFSGGRPMPTTVIDVMRRRDELVYTDRIHNDLRFEEYANDFSDLVLELLREVDPETARRIQQRPNYIRLMGSRAPIRVSRISLQGQLPFASDFDFTATSIEALQRRGRQAANDVLDELRARPE</sequence>
<feature type="active site" description="Nucleophile" evidence="6">
    <location>
        <position position="487"/>
    </location>
</feature>
<evidence type="ECO:0000256" key="6">
    <source>
        <dbReference type="PROSITE-ProRule" id="PRU01161"/>
    </source>
</evidence>
<keyword evidence="9" id="KW-1185">Reference proteome</keyword>
<evidence type="ECO:0000313" key="9">
    <source>
        <dbReference type="Proteomes" id="UP001319874"/>
    </source>
</evidence>
<protein>
    <submittedName>
        <fullName evidence="8">Pyridine nucleotide-disulfide oxidoreductase</fullName>
    </submittedName>
</protein>
<dbReference type="InterPro" id="IPR016156">
    <property type="entry name" value="FAD/NAD-linked_Rdtase_dimer_sf"/>
</dbReference>
<evidence type="ECO:0000256" key="3">
    <source>
        <dbReference type="ARBA" id="ARBA00022827"/>
    </source>
</evidence>
<comment type="cofactor">
    <cofactor evidence="1">
        <name>FAD</name>
        <dbReference type="ChEBI" id="CHEBI:57692"/>
    </cofactor>
</comment>
<dbReference type="Gene3D" id="3.50.50.60">
    <property type="entry name" value="FAD/NAD(P)-binding domain"/>
    <property type="match status" value="2"/>
</dbReference>
<dbReference type="InterPro" id="IPR021095">
    <property type="entry name" value="DUF3734"/>
</dbReference>
<evidence type="ECO:0000256" key="1">
    <source>
        <dbReference type="ARBA" id="ARBA00001974"/>
    </source>
</evidence>
<keyword evidence="4" id="KW-0560">Oxidoreductase</keyword>
<organism evidence="8 9">
    <name type="scientific">Paraburkholderia terrae</name>
    <dbReference type="NCBI Taxonomy" id="311230"/>
    <lineage>
        <taxon>Bacteria</taxon>
        <taxon>Pseudomonadati</taxon>
        <taxon>Pseudomonadota</taxon>
        <taxon>Betaproteobacteria</taxon>
        <taxon>Burkholderiales</taxon>
        <taxon>Burkholderiaceae</taxon>
        <taxon>Paraburkholderia</taxon>
    </lineage>
</organism>
<dbReference type="SUPFAM" id="SSF51905">
    <property type="entry name" value="FAD/NAD(P)-binding domain"/>
    <property type="match status" value="2"/>
</dbReference>
<feature type="short sequence motif" description="GXGXXG" evidence="6">
    <location>
        <begin position="458"/>
        <end position="463"/>
    </location>
</feature>
<dbReference type="PANTHER" id="PTHR43557:SF2">
    <property type="entry name" value="RIESKE DOMAIN-CONTAINING PROTEIN-RELATED"/>
    <property type="match status" value="1"/>
</dbReference>
<evidence type="ECO:0000259" key="7">
    <source>
        <dbReference type="PROSITE" id="PS51635"/>
    </source>
</evidence>
<keyword evidence="6" id="KW-0378">Hydrolase</keyword>
<dbReference type="InterPro" id="IPR050446">
    <property type="entry name" value="FAD-oxidoreductase/Apoptosis"/>
</dbReference>
<keyword evidence="5 6" id="KW-0443">Lipid metabolism</keyword>
<evidence type="ECO:0000256" key="2">
    <source>
        <dbReference type="ARBA" id="ARBA00022630"/>
    </source>
</evidence>
<evidence type="ECO:0000256" key="4">
    <source>
        <dbReference type="ARBA" id="ARBA00023002"/>
    </source>
</evidence>
<dbReference type="Gene3D" id="3.30.390.30">
    <property type="match status" value="1"/>
</dbReference>
<dbReference type="InterPro" id="IPR002641">
    <property type="entry name" value="PNPLA_dom"/>
</dbReference>
<dbReference type="InterPro" id="IPR023753">
    <property type="entry name" value="FAD/NAD-binding_dom"/>
</dbReference>
<comment type="caution">
    <text evidence="6">Lacks conserved residue(s) required for the propagation of feature annotation.</text>
</comment>
<proteinExistence type="predicted"/>
<evidence type="ECO:0000313" key="8">
    <source>
        <dbReference type="EMBL" id="BCZ84429.1"/>
    </source>
</evidence>
<keyword evidence="3" id="KW-0274">FAD</keyword>
<dbReference type="Pfam" id="PF07992">
    <property type="entry name" value="Pyr_redox_2"/>
    <property type="match status" value="1"/>
</dbReference>
<dbReference type="EMBL" id="AP024958">
    <property type="protein sequence ID" value="BCZ84429.1"/>
    <property type="molecule type" value="Genomic_DNA"/>
</dbReference>
<dbReference type="Pfam" id="PF12536">
    <property type="entry name" value="DUF3734"/>
    <property type="match status" value="1"/>
</dbReference>
<evidence type="ECO:0000256" key="5">
    <source>
        <dbReference type="ARBA" id="ARBA00023098"/>
    </source>
</evidence>
<dbReference type="PRINTS" id="PR00411">
    <property type="entry name" value="PNDRDTASEI"/>
</dbReference>
<keyword evidence="6" id="KW-0442">Lipid degradation</keyword>
<accession>A0ABM7UA50</accession>
<gene>
    <name evidence="8" type="ORF">PTKU64_81040</name>
</gene>